<keyword evidence="6" id="KW-0342">GTP-binding</keyword>
<dbReference type="Gene3D" id="1.10.10.2770">
    <property type="match status" value="1"/>
</dbReference>
<comment type="caution">
    <text evidence="10">The sequence shown here is derived from an EMBL/GenBank/DDBJ whole genome shotgun (WGS) entry which is preliminary data.</text>
</comment>
<evidence type="ECO:0000256" key="2">
    <source>
        <dbReference type="ARBA" id="ARBA00015953"/>
    </source>
</evidence>
<evidence type="ECO:0000256" key="8">
    <source>
        <dbReference type="ARBA" id="ARBA00031615"/>
    </source>
</evidence>
<dbReference type="InterPro" id="IPR015191">
    <property type="entry name" value="SelB_WHD4"/>
</dbReference>
<accession>A0ABW3ZZ15</accession>
<sequence length="631" mass="70832">MDDAYFTIGMAGHIDHGKTTLTKALTDVDTDRLKEEREREVSIEPGYAPLETKDGSHVSIVDVPGHERFIRQMIAGVAGIDLVVLVIAADEGVMPQTKEHFQILEFLGIQHCIVAVSKIDRVDAELLDLAIEDIKESLAGTIFNGGPLVCVDSVSGKGIDQLRQQIVFELEKTEFRDAYGSFRLPIDQVFTVKGQGTIVRGTIYEGIVQKGSTLTILPGGFKVRARQIQVHRQDKKTSRAGQRTAINLGGVNKEDIQRGDVLVASDHFLVTNTIDVSLQFVDQLSSPVKQRMPVKVHTGTSEVMGKIIFFDRNEVNRNHDAVLCQIRLEEDIVVRRGDRFILRRPTPVETLGGGWVIEPKGSKYRFGEATVEMLQKKKEGTPDDLVKDVLMKHKLLDVKQLIQYTSLDEHAVKTAVDKGVESGHLLPVTGNKYALTNDFTIMKDMVTGQLQYYHRDFPMRPGISKAEIVQSFSGQFPKRLMEFGLESMLASGAIQKDKRFLALSDFTPHLPGKWKAQMETAIGQLEADGLQVKKWDDYMVHKTVPKKETVELNAYLIHTEQAYPLTNEHIIHHQPFTDALAVLKVNTGELFGLKEAKDALQVSRKYLIPFLELLDQHKLTKRVGDKRKWVI</sequence>
<dbReference type="NCBIfam" id="TIGR00231">
    <property type="entry name" value="small_GTP"/>
    <property type="match status" value="1"/>
</dbReference>
<keyword evidence="4" id="KW-0547">Nucleotide-binding</keyword>
<dbReference type="InterPro" id="IPR004161">
    <property type="entry name" value="EFTu-like_2"/>
</dbReference>
<evidence type="ECO:0000256" key="1">
    <source>
        <dbReference type="ARBA" id="ARBA00004496"/>
    </source>
</evidence>
<dbReference type="CDD" id="cd15491">
    <property type="entry name" value="selB_III"/>
    <property type="match status" value="1"/>
</dbReference>
<dbReference type="InterPro" id="IPR009000">
    <property type="entry name" value="Transl_B-barrel_sf"/>
</dbReference>
<proteinExistence type="predicted"/>
<dbReference type="SUPFAM" id="SSF50447">
    <property type="entry name" value="Translation proteins"/>
    <property type="match status" value="1"/>
</dbReference>
<dbReference type="Pfam" id="PF25461">
    <property type="entry name" value="Beta-barrel_SelB"/>
    <property type="match status" value="1"/>
</dbReference>
<evidence type="ECO:0000256" key="5">
    <source>
        <dbReference type="ARBA" id="ARBA00022917"/>
    </source>
</evidence>
<dbReference type="PROSITE" id="PS51722">
    <property type="entry name" value="G_TR_2"/>
    <property type="match status" value="1"/>
</dbReference>
<dbReference type="Pfam" id="PF09107">
    <property type="entry name" value="WHD_3rd_SelB"/>
    <property type="match status" value="1"/>
</dbReference>
<feature type="domain" description="Tr-type G" evidence="9">
    <location>
        <begin position="3"/>
        <end position="174"/>
    </location>
</feature>
<dbReference type="SUPFAM" id="SSF52540">
    <property type="entry name" value="P-loop containing nucleoside triphosphate hydrolases"/>
    <property type="match status" value="1"/>
</dbReference>
<dbReference type="RefSeq" id="WP_382402857.1">
    <property type="nucleotide sequence ID" value="NZ_JBHTNH010000060.1"/>
</dbReference>
<dbReference type="NCBIfam" id="TIGR00475">
    <property type="entry name" value="selB"/>
    <property type="match status" value="1"/>
</dbReference>
<organism evidence="10 11">
    <name type="scientific">Lentibacillus salinarum</name>
    <dbReference type="NCBI Taxonomy" id="446820"/>
    <lineage>
        <taxon>Bacteria</taxon>
        <taxon>Bacillati</taxon>
        <taxon>Bacillota</taxon>
        <taxon>Bacilli</taxon>
        <taxon>Bacillales</taxon>
        <taxon>Bacillaceae</taxon>
        <taxon>Lentibacillus</taxon>
    </lineage>
</organism>
<evidence type="ECO:0000256" key="3">
    <source>
        <dbReference type="ARBA" id="ARBA00022490"/>
    </source>
</evidence>
<dbReference type="InterPro" id="IPR009001">
    <property type="entry name" value="Transl_elong_EF1A/Init_IF2_C"/>
</dbReference>
<dbReference type="InterPro" id="IPR004535">
    <property type="entry name" value="Transl_elong_SelB"/>
</dbReference>
<dbReference type="Pfam" id="PF00009">
    <property type="entry name" value="GTP_EFTU"/>
    <property type="match status" value="1"/>
</dbReference>
<dbReference type="Gene3D" id="2.40.30.10">
    <property type="entry name" value="Translation factors"/>
    <property type="match status" value="1"/>
</dbReference>
<dbReference type="PANTHER" id="PTHR43721:SF22">
    <property type="entry name" value="ELONGATION FACTOR TU, MITOCHONDRIAL"/>
    <property type="match status" value="1"/>
</dbReference>
<dbReference type="Gene3D" id="3.40.50.300">
    <property type="entry name" value="P-loop containing nucleotide triphosphate hydrolases"/>
    <property type="match status" value="1"/>
</dbReference>
<dbReference type="InterPro" id="IPR027417">
    <property type="entry name" value="P-loop_NTPase"/>
</dbReference>
<dbReference type="SUPFAM" id="SSF50465">
    <property type="entry name" value="EF-Tu/eEF-1alpha/eIF2-gamma C-terminal domain"/>
    <property type="match status" value="1"/>
</dbReference>
<reference evidence="11" key="1">
    <citation type="journal article" date="2019" name="Int. J. Syst. Evol. Microbiol.">
        <title>The Global Catalogue of Microorganisms (GCM) 10K type strain sequencing project: providing services to taxonomists for standard genome sequencing and annotation.</title>
        <authorList>
            <consortium name="The Broad Institute Genomics Platform"/>
            <consortium name="The Broad Institute Genome Sequencing Center for Infectious Disease"/>
            <person name="Wu L."/>
            <person name="Ma J."/>
        </authorList>
    </citation>
    <scope>NUCLEOTIDE SEQUENCE [LARGE SCALE GENOMIC DNA]</scope>
    <source>
        <strain evidence="11">CCUG 54822</strain>
    </source>
</reference>
<dbReference type="InterPro" id="IPR005225">
    <property type="entry name" value="Small_GTP-bd"/>
</dbReference>
<dbReference type="InterPro" id="IPR000795">
    <property type="entry name" value="T_Tr_GTP-bd_dom"/>
</dbReference>
<dbReference type="PANTHER" id="PTHR43721">
    <property type="entry name" value="ELONGATION FACTOR TU-RELATED"/>
    <property type="match status" value="1"/>
</dbReference>
<dbReference type="SUPFAM" id="SSF46785">
    <property type="entry name" value="Winged helix' DNA-binding domain"/>
    <property type="match status" value="2"/>
</dbReference>
<comment type="function">
    <text evidence="7">Translation factor necessary for the incorporation of selenocysteine into proteins. It probably replaces EF-Tu for the insertion of selenocysteine directed by the UGA codon. SelB binds GTP and GDP.</text>
</comment>
<evidence type="ECO:0000313" key="10">
    <source>
        <dbReference type="EMBL" id="MFD1363611.1"/>
    </source>
</evidence>
<keyword evidence="3" id="KW-0963">Cytoplasm</keyword>
<dbReference type="GO" id="GO:0003746">
    <property type="term" value="F:translation elongation factor activity"/>
    <property type="evidence" value="ECO:0007669"/>
    <property type="project" value="UniProtKB-KW"/>
</dbReference>
<dbReference type="PRINTS" id="PR00315">
    <property type="entry name" value="ELONGATNFCT"/>
</dbReference>
<name>A0ABW3ZZ15_9BACI</name>
<dbReference type="InterPro" id="IPR036390">
    <property type="entry name" value="WH_DNA-bd_sf"/>
</dbReference>
<dbReference type="InterPro" id="IPR057335">
    <property type="entry name" value="Beta-barrel_SelB"/>
</dbReference>
<keyword evidence="11" id="KW-1185">Reference proteome</keyword>
<keyword evidence="5" id="KW-0648">Protein biosynthesis</keyword>
<evidence type="ECO:0000256" key="6">
    <source>
        <dbReference type="ARBA" id="ARBA00023134"/>
    </source>
</evidence>
<dbReference type="Proteomes" id="UP001597178">
    <property type="component" value="Unassembled WGS sequence"/>
</dbReference>
<comment type="subcellular location">
    <subcellularLocation>
        <location evidence="1">Cytoplasm</location>
    </subcellularLocation>
</comment>
<evidence type="ECO:0000313" key="11">
    <source>
        <dbReference type="Proteomes" id="UP001597178"/>
    </source>
</evidence>
<dbReference type="CDD" id="cd03696">
    <property type="entry name" value="SelB_II"/>
    <property type="match status" value="1"/>
</dbReference>
<protein>
    <recommendedName>
        <fullName evidence="2">Selenocysteine-specific elongation factor</fullName>
    </recommendedName>
    <alternativeName>
        <fullName evidence="8">SelB translation factor</fullName>
    </alternativeName>
</protein>
<dbReference type="Gene3D" id="1.10.10.10">
    <property type="entry name" value="Winged helix-like DNA-binding domain superfamily/Winged helix DNA-binding domain"/>
    <property type="match status" value="1"/>
</dbReference>
<gene>
    <name evidence="10" type="primary">selB</name>
    <name evidence="10" type="ORF">ACFQ4A_18560</name>
</gene>
<evidence type="ECO:0000256" key="7">
    <source>
        <dbReference type="ARBA" id="ARBA00025526"/>
    </source>
</evidence>
<dbReference type="Pfam" id="PF03144">
    <property type="entry name" value="GTP_EFTU_D2"/>
    <property type="match status" value="1"/>
</dbReference>
<dbReference type="Pfam" id="PF09106">
    <property type="entry name" value="WHD_2nd_SelB"/>
    <property type="match status" value="1"/>
</dbReference>
<keyword evidence="10" id="KW-0251">Elongation factor</keyword>
<dbReference type="EMBL" id="JBHTNH010000060">
    <property type="protein sequence ID" value="MFD1363611.1"/>
    <property type="molecule type" value="Genomic_DNA"/>
</dbReference>
<dbReference type="CDD" id="cd04171">
    <property type="entry name" value="SelB"/>
    <property type="match status" value="1"/>
</dbReference>
<dbReference type="InterPro" id="IPR015190">
    <property type="entry name" value="Elong_fac_SelB-wing-hlx_typ-2"/>
</dbReference>
<dbReference type="InterPro" id="IPR036388">
    <property type="entry name" value="WH-like_DNA-bd_sf"/>
</dbReference>
<evidence type="ECO:0000256" key="4">
    <source>
        <dbReference type="ARBA" id="ARBA00022741"/>
    </source>
</evidence>
<evidence type="ECO:0000259" key="9">
    <source>
        <dbReference type="PROSITE" id="PS51722"/>
    </source>
</evidence>
<dbReference type="InterPro" id="IPR050055">
    <property type="entry name" value="EF-Tu_GTPase"/>
</dbReference>